<name>A0AAD8Q659_9PEZI</name>
<evidence type="ECO:0000256" key="2">
    <source>
        <dbReference type="ARBA" id="ARBA00023002"/>
    </source>
</evidence>
<dbReference type="PANTHER" id="PTHR42901:SF1">
    <property type="entry name" value="ALCOHOL DEHYDROGENASE"/>
    <property type="match status" value="1"/>
</dbReference>
<dbReference type="CDD" id="cd05233">
    <property type="entry name" value="SDR_c"/>
    <property type="match status" value="1"/>
</dbReference>
<dbReference type="PRINTS" id="PR00081">
    <property type="entry name" value="GDHRDH"/>
</dbReference>
<dbReference type="Proteomes" id="UP001230504">
    <property type="component" value="Unassembled WGS sequence"/>
</dbReference>
<evidence type="ECO:0000313" key="3">
    <source>
        <dbReference type="EMBL" id="KAK1595394.1"/>
    </source>
</evidence>
<dbReference type="SUPFAM" id="SSF51735">
    <property type="entry name" value="NAD(P)-binding Rossmann-fold domains"/>
    <property type="match status" value="1"/>
</dbReference>
<dbReference type="InterPro" id="IPR036291">
    <property type="entry name" value="NAD(P)-bd_dom_sf"/>
</dbReference>
<dbReference type="PANTHER" id="PTHR42901">
    <property type="entry name" value="ALCOHOL DEHYDROGENASE"/>
    <property type="match status" value="1"/>
</dbReference>
<dbReference type="InterPro" id="IPR002347">
    <property type="entry name" value="SDR_fam"/>
</dbReference>
<sequence length="309" mass="34165">MDELVSTLTSTSPFETGTTFTKTIHREPYSAILPSRQVLSQNGRTVLITGGSAGIGFAVAKSFAQAGAKRVIILGRRQNILNESVEKLRKEYKNVQFSGFQSDVDDLESNEKLWKGFEEDGTVIDVLVLNAAQMFAPGSILATGRDAVWKGFTTNTLSLLDFAGRFYNQNNSKGQQKFLINVSSEGIHNFHKSGLYPAYSASKNAGTLLMQLIAKDTSPEDMQVISFHPGLVWTEAFKNGGVPEDMFDFDDVMLAGNFAVWAASEEARFLHGRFVWAKWDVEELKGGEIGEKIRKNDHYLKVGIVGLHQ</sequence>
<accession>A0AAD8Q659</accession>
<keyword evidence="2" id="KW-0560">Oxidoreductase</keyword>
<gene>
    <name evidence="3" type="ORF">LY79DRAFT_681737</name>
</gene>
<organism evidence="3 4">
    <name type="scientific">Colletotrichum navitas</name>
    <dbReference type="NCBI Taxonomy" id="681940"/>
    <lineage>
        <taxon>Eukaryota</taxon>
        <taxon>Fungi</taxon>
        <taxon>Dikarya</taxon>
        <taxon>Ascomycota</taxon>
        <taxon>Pezizomycotina</taxon>
        <taxon>Sordariomycetes</taxon>
        <taxon>Hypocreomycetidae</taxon>
        <taxon>Glomerellales</taxon>
        <taxon>Glomerellaceae</taxon>
        <taxon>Colletotrichum</taxon>
        <taxon>Colletotrichum graminicola species complex</taxon>
    </lineage>
</organism>
<comment type="similarity">
    <text evidence="1">Belongs to the short-chain dehydrogenases/reductases (SDR) family.</text>
</comment>
<dbReference type="Gene3D" id="3.40.50.720">
    <property type="entry name" value="NAD(P)-binding Rossmann-like Domain"/>
    <property type="match status" value="1"/>
</dbReference>
<reference evidence="3" key="1">
    <citation type="submission" date="2021-06" db="EMBL/GenBank/DDBJ databases">
        <title>Comparative genomics, transcriptomics and evolutionary studies reveal genomic signatures of adaptation to plant cell wall in hemibiotrophic fungi.</title>
        <authorList>
            <consortium name="DOE Joint Genome Institute"/>
            <person name="Baroncelli R."/>
            <person name="Diaz J.F."/>
            <person name="Benocci T."/>
            <person name="Peng M."/>
            <person name="Battaglia E."/>
            <person name="Haridas S."/>
            <person name="Andreopoulos W."/>
            <person name="Labutti K."/>
            <person name="Pangilinan J."/>
            <person name="Floch G.L."/>
            <person name="Makela M.R."/>
            <person name="Henrissat B."/>
            <person name="Grigoriev I.V."/>
            <person name="Crouch J.A."/>
            <person name="De Vries R.P."/>
            <person name="Sukno S.A."/>
            <person name="Thon M.R."/>
        </authorList>
    </citation>
    <scope>NUCLEOTIDE SEQUENCE</scope>
    <source>
        <strain evidence="3">CBS 125086</strain>
    </source>
</reference>
<comment type="caution">
    <text evidence="3">The sequence shown here is derived from an EMBL/GenBank/DDBJ whole genome shotgun (WGS) entry which is preliminary data.</text>
</comment>
<dbReference type="GeneID" id="85448812"/>
<dbReference type="Pfam" id="PF00106">
    <property type="entry name" value="adh_short"/>
    <property type="match status" value="1"/>
</dbReference>
<protein>
    <submittedName>
        <fullName evidence="3">Short chain dehydrogenase</fullName>
    </submittedName>
</protein>
<keyword evidence="4" id="KW-1185">Reference proteome</keyword>
<dbReference type="GO" id="GO:0016491">
    <property type="term" value="F:oxidoreductase activity"/>
    <property type="evidence" value="ECO:0007669"/>
    <property type="project" value="UniProtKB-KW"/>
</dbReference>
<dbReference type="AlphaFoldDB" id="A0AAD8Q659"/>
<evidence type="ECO:0000256" key="1">
    <source>
        <dbReference type="ARBA" id="ARBA00006484"/>
    </source>
</evidence>
<dbReference type="EMBL" id="JAHLJV010000016">
    <property type="protein sequence ID" value="KAK1595394.1"/>
    <property type="molecule type" value="Genomic_DNA"/>
</dbReference>
<proteinExistence type="inferred from homology"/>
<dbReference type="RefSeq" id="XP_060416441.1">
    <property type="nucleotide sequence ID" value="XM_060564572.1"/>
</dbReference>
<evidence type="ECO:0000313" key="4">
    <source>
        <dbReference type="Proteomes" id="UP001230504"/>
    </source>
</evidence>